<dbReference type="InterPro" id="IPR010663">
    <property type="entry name" value="Znf_FPG/IleRS"/>
</dbReference>
<dbReference type="GO" id="GO:0006284">
    <property type="term" value="P:base-excision repair"/>
    <property type="evidence" value="ECO:0007669"/>
    <property type="project" value="InterPro"/>
</dbReference>
<keyword evidence="14" id="KW-0326">Glycosidase</keyword>
<dbReference type="SMART" id="SM00898">
    <property type="entry name" value="Fapy_DNA_glyco"/>
    <property type="match status" value="1"/>
</dbReference>
<evidence type="ECO:0000256" key="7">
    <source>
        <dbReference type="ARBA" id="ARBA00022771"/>
    </source>
</evidence>
<dbReference type="SUPFAM" id="SSF81624">
    <property type="entry name" value="N-terminal domain of MutM-like DNA repair proteins"/>
    <property type="match status" value="1"/>
</dbReference>
<keyword evidence="13" id="KW-0511">Multifunctional enzyme</keyword>
<keyword evidence="5" id="KW-0479">Metal-binding</keyword>
<keyword evidence="8" id="KW-0378">Hydrolase</keyword>
<accession>A0A3D1JG23</accession>
<dbReference type="Gene3D" id="3.20.190.10">
    <property type="entry name" value="MutM-like, N-terminal"/>
    <property type="match status" value="1"/>
</dbReference>
<dbReference type="Gene3D" id="1.10.8.50">
    <property type="match status" value="1"/>
</dbReference>
<keyword evidence="12 19" id="KW-0456">Lyase</keyword>
<evidence type="ECO:0000259" key="18">
    <source>
        <dbReference type="PROSITE" id="PS51068"/>
    </source>
</evidence>
<keyword evidence="11" id="KW-0234">DNA repair</keyword>
<reference evidence="19 20" key="1">
    <citation type="journal article" date="2018" name="Nat. Biotechnol.">
        <title>A standardized bacterial taxonomy based on genome phylogeny substantially revises the tree of life.</title>
        <authorList>
            <person name="Parks D.H."/>
            <person name="Chuvochina M."/>
            <person name="Waite D.W."/>
            <person name="Rinke C."/>
            <person name="Skarshewski A."/>
            <person name="Chaumeil P.A."/>
            <person name="Hugenholtz P."/>
        </authorList>
    </citation>
    <scope>NUCLEOTIDE SEQUENCE [LARGE SCALE GENOMIC DNA]</scope>
    <source>
        <strain evidence="19">UBA8781</strain>
    </source>
</reference>
<evidence type="ECO:0000256" key="1">
    <source>
        <dbReference type="ARBA" id="ARBA00001668"/>
    </source>
</evidence>
<dbReference type="Pfam" id="PF06827">
    <property type="entry name" value="zf-FPG_IleRS"/>
    <property type="match status" value="1"/>
</dbReference>
<comment type="subunit">
    <text evidence="4">Monomer.</text>
</comment>
<dbReference type="GO" id="GO:0008270">
    <property type="term" value="F:zinc ion binding"/>
    <property type="evidence" value="ECO:0007669"/>
    <property type="project" value="UniProtKB-KW"/>
</dbReference>
<dbReference type="OrthoDB" id="9800855at2"/>
<dbReference type="InterPro" id="IPR035937">
    <property type="entry name" value="FPG_N"/>
</dbReference>
<dbReference type="FunFam" id="1.10.8.50:FF:000003">
    <property type="entry name" value="Formamidopyrimidine-DNA glycosylase"/>
    <property type="match status" value="1"/>
</dbReference>
<evidence type="ECO:0000256" key="5">
    <source>
        <dbReference type="ARBA" id="ARBA00022723"/>
    </source>
</evidence>
<dbReference type="PANTHER" id="PTHR22993">
    <property type="entry name" value="FORMAMIDOPYRIMIDINE-DNA GLYCOSYLASE"/>
    <property type="match status" value="1"/>
</dbReference>
<sequence>MPELPEVETIVRALREGGRGGEAVPGHRIEGVDVSWPRSVAEPSVEVLTRQVVGQRIETVTRRGKFVVLPLDTQALLIHLRMSGDLRVETTGERKLPHDRIRFFLSGGLSLVFNDPRKFGRVWLVEDWQKFLAGLGPEPLDEKFTADELAQRLGMTRRRIKPLLLDQTFLAGLGNIYTDEALHLAGIHPLAPAWKLSAEQVVHLWRAIRSVLMEGIRRNGASIDWVYRGGEFQHHFRVYQRAGMPCSVCGSAIQRMVVGQRGTYFCPVCQPPWEE</sequence>
<dbReference type="InterPro" id="IPR015887">
    <property type="entry name" value="DNA_glyclase_Znf_dom_DNA_BS"/>
</dbReference>
<evidence type="ECO:0000256" key="10">
    <source>
        <dbReference type="ARBA" id="ARBA00023125"/>
    </source>
</evidence>
<evidence type="ECO:0000256" key="11">
    <source>
        <dbReference type="ARBA" id="ARBA00023204"/>
    </source>
</evidence>
<dbReference type="NCBIfam" id="NF002211">
    <property type="entry name" value="PRK01103.1"/>
    <property type="match status" value="1"/>
</dbReference>
<dbReference type="STRING" id="229919.GCA_001050195_02045"/>
<keyword evidence="6" id="KW-0227">DNA damage</keyword>
<keyword evidence="7 16" id="KW-0863">Zinc-finger</keyword>
<evidence type="ECO:0000256" key="6">
    <source>
        <dbReference type="ARBA" id="ARBA00022763"/>
    </source>
</evidence>
<dbReference type="Pfam" id="PF01149">
    <property type="entry name" value="Fapy_DNA_glyco"/>
    <property type="match status" value="1"/>
</dbReference>
<dbReference type="Proteomes" id="UP000264141">
    <property type="component" value="Unassembled WGS sequence"/>
</dbReference>
<dbReference type="PROSITE" id="PS51066">
    <property type="entry name" value="ZF_FPG_2"/>
    <property type="match status" value="1"/>
</dbReference>
<dbReference type="GO" id="GO:0034039">
    <property type="term" value="F:8-oxo-7,8-dihydroguanine DNA N-glycosylase activity"/>
    <property type="evidence" value="ECO:0007669"/>
    <property type="project" value="TreeGrafter"/>
</dbReference>
<dbReference type="GO" id="GO:0140078">
    <property type="term" value="F:class I DNA-(apurinic or apyrimidinic site) endonuclease activity"/>
    <property type="evidence" value="ECO:0007669"/>
    <property type="project" value="UniProtKB-EC"/>
</dbReference>
<dbReference type="NCBIfam" id="TIGR00577">
    <property type="entry name" value="fpg"/>
    <property type="match status" value="1"/>
</dbReference>
<evidence type="ECO:0000256" key="14">
    <source>
        <dbReference type="ARBA" id="ARBA00023295"/>
    </source>
</evidence>
<dbReference type="PANTHER" id="PTHR22993:SF9">
    <property type="entry name" value="FORMAMIDOPYRIMIDINE-DNA GLYCOSYLASE"/>
    <property type="match status" value="1"/>
</dbReference>
<keyword evidence="10" id="KW-0238">DNA-binding</keyword>
<name>A0A3D1JG23_9CHLR</name>
<dbReference type="PROSITE" id="PS01242">
    <property type="entry name" value="ZF_FPG_1"/>
    <property type="match status" value="1"/>
</dbReference>
<dbReference type="InterPro" id="IPR000214">
    <property type="entry name" value="Znf_DNA_glyclase/AP_lyase"/>
</dbReference>
<evidence type="ECO:0000256" key="12">
    <source>
        <dbReference type="ARBA" id="ARBA00023239"/>
    </source>
</evidence>
<dbReference type="EMBL" id="DPBP01000007">
    <property type="protein sequence ID" value="HCE16556.1"/>
    <property type="molecule type" value="Genomic_DNA"/>
</dbReference>
<dbReference type="RefSeq" id="WP_062193131.1">
    <property type="nucleotide sequence ID" value="NZ_DF967965.1"/>
</dbReference>
<dbReference type="AlphaFoldDB" id="A0A3D1JG23"/>
<gene>
    <name evidence="19" type="ORF">DEQ80_01725</name>
</gene>
<evidence type="ECO:0000256" key="9">
    <source>
        <dbReference type="ARBA" id="ARBA00022833"/>
    </source>
</evidence>
<dbReference type="CDD" id="cd08966">
    <property type="entry name" value="EcFpg-like_N"/>
    <property type="match status" value="1"/>
</dbReference>
<dbReference type="InterPro" id="IPR012319">
    <property type="entry name" value="FPG_cat"/>
</dbReference>
<protein>
    <submittedName>
        <fullName evidence="19">Bifunctional DNA-formamidopyrimidine glycosylase/DNA-(Apurinic or apyrimidinic site) lyase</fullName>
    </submittedName>
</protein>
<evidence type="ECO:0000256" key="3">
    <source>
        <dbReference type="ARBA" id="ARBA00009409"/>
    </source>
</evidence>
<comment type="cofactor">
    <cofactor evidence="2">
        <name>Zn(2+)</name>
        <dbReference type="ChEBI" id="CHEBI:29105"/>
    </cofactor>
</comment>
<evidence type="ECO:0000256" key="15">
    <source>
        <dbReference type="ARBA" id="ARBA00044632"/>
    </source>
</evidence>
<evidence type="ECO:0000256" key="4">
    <source>
        <dbReference type="ARBA" id="ARBA00011245"/>
    </source>
</evidence>
<dbReference type="SMART" id="SM01232">
    <property type="entry name" value="H2TH"/>
    <property type="match status" value="1"/>
</dbReference>
<dbReference type="PROSITE" id="PS51068">
    <property type="entry name" value="FPG_CAT"/>
    <property type="match status" value="1"/>
</dbReference>
<evidence type="ECO:0000256" key="8">
    <source>
        <dbReference type="ARBA" id="ARBA00022801"/>
    </source>
</evidence>
<evidence type="ECO:0000256" key="16">
    <source>
        <dbReference type="PROSITE-ProRule" id="PRU00391"/>
    </source>
</evidence>
<comment type="similarity">
    <text evidence="3">Belongs to the FPG family.</text>
</comment>
<keyword evidence="9" id="KW-0862">Zinc</keyword>
<comment type="catalytic activity">
    <reaction evidence="15">
        <text>2'-deoxyribonucleotide-(2'-deoxyribose 5'-phosphate)-2'-deoxyribonucleotide-DNA = a 3'-end 2'-deoxyribonucleotide-(2,3-dehydro-2,3-deoxyribose 5'-phosphate)-DNA + a 5'-end 5'-phospho-2'-deoxyribonucleoside-DNA + H(+)</text>
        <dbReference type="Rhea" id="RHEA:66592"/>
        <dbReference type="Rhea" id="RHEA-COMP:13180"/>
        <dbReference type="Rhea" id="RHEA-COMP:16897"/>
        <dbReference type="Rhea" id="RHEA-COMP:17067"/>
        <dbReference type="ChEBI" id="CHEBI:15378"/>
        <dbReference type="ChEBI" id="CHEBI:136412"/>
        <dbReference type="ChEBI" id="CHEBI:157695"/>
        <dbReference type="ChEBI" id="CHEBI:167181"/>
        <dbReference type="EC" id="4.2.99.18"/>
    </reaction>
</comment>
<evidence type="ECO:0000256" key="13">
    <source>
        <dbReference type="ARBA" id="ARBA00023268"/>
    </source>
</evidence>
<dbReference type="InterPro" id="IPR020629">
    <property type="entry name" value="FPG_Glyclase"/>
</dbReference>
<comment type="catalytic activity">
    <reaction evidence="1">
        <text>Hydrolysis of DNA containing ring-opened 7-methylguanine residues, releasing 2,6-diamino-4-hydroxy-5-(N-methyl)formamidopyrimidine.</text>
        <dbReference type="EC" id="3.2.2.23"/>
    </reaction>
</comment>
<evidence type="ECO:0000313" key="19">
    <source>
        <dbReference type="EMBL" id="HCE16556.1"/>
    </source>
</evidence>
<evidence type="ECO:0000313" key="20">
    <source>
        <dbReference type="Proteomes" id="UP000264141"/>
    </source>
</evidence>
<feature type="domain" description="Formamidopyrimidine-DNA glycosylase catalytic" evidence="18">
    <location>
        <begin position="2"/>
        <end position="120"/>
    </location>
</feature>
<evidence type="ECO:0000256" key="2">
    <source>
        <dbReference type="ARBA" id="ARBA00001947"/>
    </source>
</evidence>
<dbReference type="SUPFAM" id="SSF57716">
    <property type="entry name" value="Glucocorticoid receptor-like (DNA-binding domain)"/>
    <property type="match status" value="1"/>
</dbReference>
<organism evidence="19 20">
    <name type="scientific">Anaerolinea thermolimosa</name>
    <dbReference type="NCBI Taxonomy" id="229919"/>
    <lineage>
        <taxon>Bacteria</taxon>
        <taxon>Bacillati</taxon>
        <taxon>Chloroflexota</taxon>
        <taxon>Anaerolineae</taxon>
        <taxon>Anaerolineales</taxon>
        <taxon>Anaerolineaceae</taxon>
        <taxon>Anaerolinea</taxon>
    </lineage>
</organism>
<dbReference type="InterPro" id="IPR010979">
    <property type="entry name" value="Ribosomal_uS13-like_H2TH"/>
</dbReference>
<proteinExistence type="inferred from homology"/>
<comment type="caution">
    <text evidence="19">The sequence shown here is derived from an EMBL/GenBank/DDBJ whole genome shotgun (WGS) entry which is preliminary data.</text>
</comment>
<dbReference type="Pfam" id="PF06831">
    <property type="entry name" value="H2TH"/>
    <property type="match status" value="1"/>
</dbReference>
<dbReference type="GO" id="GO:0003690">
    <property type="term" value="F:double-stranded DNA binding"/>
    <property type="evidence" value="ECO:0007669"/>
    <property type="project" value="UniProtKB-ARBA"/>
</dbReference>
<evidence type="ECO:0000259" key="17">
    <source>
        <dbReference type="PROSITE" id="PS51066"/>
    </source>
</evidence>
<dbReference type="GO" id="GO:0003684">
    <property type="term" value="F:damaged DNA binding"/>
    <property type="evidence" value="ECO:0007669"/>
    <property type="project" value="InterPro"/>
</dbReference>
<dbReference type="InterPro" id="IPR015886">
    <property type="entry name" value="H2TH_FPG"/>
</dbReference>
<feature type="domain" description="FPG-type" evidence="17">
    <location>
        <begin position="237"/>
        <end position="271"/>
    </location>
</feature>
<dbReference type="SUPFAM" id="SSF46946">
    <property type="entry name" value="S13-like H2TH domain"/>
    <property type="match status" value="1"/>
</dbReference>